<dbReference type="AlphaFoldDB" id="X1RMC7"/>
<comment type="caution">
    <text evidence="1">The sequence shown here is derived from an EMBL/GenBank/DDBJ whole genome shotgun (WGS) entry which is preliminary data.</text>
</comment>
<dbReference type="EMBL" id="BARW01000424">
    <property type="protein sequence ID" value="GAI64320.1"/>
    <property type="molecule type" value="Genomic_DNA"/>
</dbReference>
<accession>X1RMC7</accession>
<gene>
    <name evidence="1" type="ORF">S12H4_01926</name>
</gene>
<name>X1RMC7_9ZZZZ</name>
<organism evidence="1">
    <name type="scientific">marine sediment metagenome</name>
    <dbReference type="NCBI Taxonomy" id="412755"/>
    <lineage>
        <taxon>unclassified sequences</taxon>
        <taxon>metagenomes</taxon>
        <taxon>ecological metagenomes</taxon>
    </lineage>
</organism>
<reference evidence="1" key="1">
    <citation type="journal article" date="2014" name="Front. Microbiol.">
        <title>High frequency of phylogenetically diverse reductive dehalogenase-homologous genes in deep subseafloor sedimentary metagenomes.</title>
        <authorList>
            <person name="Kawai M."/>
            <person name="Futagami T."/>
            <person name="Toyoda A."/>
            <person name="Takaki Y."/>
            <person name="Nishi S."/>
            <person name="Hori S."/>
            <person name="Arai W."/>
            <person name="Tsubouchi T."/>
            <person name="Morono Y."/>
            <person name="Uchiyama I."/>
            <person name="Ito T."/>
            <person name="Fujiyama A."/>
            <person name="Inagaki F."/>
            <person name="Takami H."/>
        </authorList>
    </citation>
    <scope>NUCLEOTIDE SEQUENCE</scope>
    <source>
        <strain evidence="1">Expedition CK06-06</strain>
    </source>
</reference>
<evidence type="ECO:0008006" key="2">
    <source>
        <dbReference type="Google" id="ProtNLM"/>
    </source>
</evidence>
<protein>
    <recommendedName>
        <fullName evidence="2">GINS subunit domain-containing protein</fullName>
    </recommendedName>
</protein>
<proteinExistence type="predicted"/>
<sequence length="186" mass="22166">MEKIEDQLKDSLNRVNFIFRNEEITTECINAYDGFSILGEAFGPFEKSKKYKLKYFVALPFIENNIMKISSNEKCDNVDVQRYAISERDDQRLIQRDNPYFLNKIKEFKTFIEKDVYDKNKPKLGLDRFKSFTINIIDSRLSKMLRLARSELSVDDERKLTNSEKLLYRNLSELIKVWRAFFLSID</sequence>
<evidence type="ECO:0000313" key="1">
    <source>
        <dbReference type="EMBL" id="GAI64320.1"/>
    </source>
</evidence>